<accession>A0A1S3JUJ1</accession>
<dbReference type="InParanoid" id="A0A1S3JUJ1"/>
<feature type="compositionally biased region" description="Basic and acidic residues" evidence="1">
    <location>
        <begin position="190"/>
        <end position="199"/>
    </location>
</feature>
<dbReference type="Proteomes" id="UP000085678">
    <property type="component" value="Unplaced"/>
</dbReference>
<evidence type="ECO:0000259" key="2">
    <source>
        <dbReference type="PROSITE" id="PS50017"/>
    </source>
</evidence>
<dbReference type="AlphaFoldDB" id="A0A1S3JUJ1"/>
<name>A0A1S3JUJ1_LINAN</name>
<protein>
    <submittedName>
        <fullName evidence="4">Uncharacterized protein LOC106176083</fullName>
    </submittedName>
</protein>
<feature type="domain" description="Death" evidence="2">
    <location>
        <begin position="35"/>
        <end position="105"/>
    </location>
</feature>
<dbReference type="KEGG" id="lak:106176083"/>
<dbReference type="PANTHER" id="PTHR15077">
    <property type="entry name" value="FAS-ASSOCIATING DEATH DOMAIN-CONTAINING PROTEIN FADD"/>
    <property type="match status" value="1"/>
</dbReference>
<dbReference type="OMA" id="LWHERSK"/>
<feature type="compositionally biased region" description="Basic residues" evidence="1">
    <location>
        <begin position="144"/>
        <end position="153"/>
    </location>
</feature>
<dbReference type="Gene3D" id="1.10.533.10">
    <property type="entry name" value="Death Domain, Fas"/>
    <property type="match status" value="1"/>
</dbReference>
<dbReference type="RefSeq" id="XP_013413759.1">
    <property type="nucleotide sequence ID" value="XM_013558305.1"/>
</dbReference>
<dbReference type="InterPro" id="IPR011029">
    <property type="entry name" value="DEATH-like_dom_sf"/>
</dbReference>
<dbReference type="CDD" id="cd01670">
    <property type="entry name" value="Death"/>
    <property type="match status" value="1"/>
</dbReference>
<proteinExistence type="predicted"/>
<dbReference type="PROSITE" id="PS50017">
    <property type="entry name" value="DEATH_DOMAIN"/>
    <property type="match status" value="1"/>
</dbReference>
<feature type="compositionally biased region" description="Low complexity" evidence="1">
    <location>
        <begin position="111"/>
        <end position="128"/>
    </location>
</feature>
<dbReference type="GeneID" id="106176083"/>
<reference evidence="4" key="1">
    <citation type="submission" date="2025-08" db="UniProtKB">
        <authorList>
            <consortium name="RefSeq"/>
        </authorList>
    </citation>
    <scope>IDENTIFICATION</scope>
    <source>
        <tissue evidence="4">Gonads</tissue>
    </source>
</reference>
<dbReference type="Pfam" id="PF00531">
    <property type="entry name" value="Death"/>
    <property type="match status" value="1"/>
</dbReference>
<dbReference type="InterPro" id="IPR000488">
    <property type="entry name" value="Death_dom"/>
</dbReference>
<dbReference type="InterPro" id="IPR016729">
    <property type="entry name" value="FADD"/>
</dbReference>
<evidence type="ECO:0000313" key="4">
    <source>
        <dbReference type="RefSeq" id="XP_013413759.1"/>
    </source>
</evidence>
<gene>
    <name evidence="4" type="primary">LOC106176083</name>
</gene>
<feature type="region of interest" description="Disordered" evidence="1">
    <location>
        <begin position="108"/>
        <end position="236"/>
    </location>
</feature>
<sequence>MWSGYPKMATKEVQVEVDDIRAIFRTLAPYIVRYWKDVSRELGLTDEDILDIEHVHPMARLSELSYQCLCMWHEKQGRNATKDKLSHALRNLELKRAEDAISHLVVRRGRVSSPSRRNSVAGPSTGASRGRRRSTGQPPPPSVPRKKTGVRKRNNSETLHKPKQGGLRRTSSEKTIQSSQGEADSANTAPRKDNREIGEVHATIEVSNIEMRPQSVESMETDQDGTDDRNQTSETEQDTFQKMMLHYYTNVVKNAQDHINALTTLLEFKDIYVKRLRLGSIVVILVCKSLRALLHLLDMYNKGELREACQKVFCTEKILREMGISDLSVKVTIPQREIVRCKEELLSGRLGPSESSPNGSPVPRRAFSAPNSVSKLLIPQELNHRSRGAYLASLKAFQKQTKEDVRTLSQRYRTFEKCIKEFMLTLQLIRSGDLGPVKNISQLEKCNDFLKTSQSIGKQVRTDLVQEFLTMLSVIRVTVRDLDEKIAEMEMVFGQPWNVASIRSLKLMISGIEEQLSPEYNFSRLSVLLAYKLSILEKRLFAGLVSYVPTLLNRLTEVDSYFVDLLKQLSQKSGQSAAGNTPTSEEDMEI</sequence>
<keyword evidence="3" id="KW-1185">Reference proteome</keyword>
<organism evidence="3 4">
    <name type="scientific">Lingula anatina</name>
    <name type="common">Brachiopod</name>
    <name type="synonym">Lingula unguis</name>
    <dbReference type="NCBI Taxonomy" id="7574"/>
    <lineage>
        <taxon>Eukaryota</taxon>
        <taxon>Metazoa</taxon>
        <taxon>Spiralia</taxon>
        <taxon>Lophotrochozoa</taxon>
        <taxon>Brachiopoda</taxon>
        <taxon>Linguliformea</taxon>
        <taxon>Lingulata</taxon>
        <taxon>Lingulida</taxon>
        <taxon>Linguloidea</taxon>
        <taxon>Lingulidae</taxon>
        <taxon>Lingula</taxon>
    </lineage>
</organism>
<evidence type="ECO:0000256" key="1">
    <source>
        <dbReference type="SAM" id="MobiDB-lite"/>
    </source>
</evidence>
<feature type="compositionally biased region" description="Polar residues" evidence="1">
    <location>
        <begin position="173"/>
        <end position="188"/>
    </location>
</feature>
<dbReference type="GO" id="GO:0007165">
    <property type="term" value="P:signal transduction"/>
    <property type="evidence" value="ECO:0007669"/>
    <property type="project" value="InterPro"/>
</dbReference>
<dbReference type="OrthoDB" id="6119233at2759"/>
<evidence type="ECO:0000313" key="3">
    <source>
        <dbReference type="Proteomes" id="UP000085678"/>
    </source>
</evidence>
<dbReference type="SUPFAM" id="SSF47986">
    <property type="entry name" value="DEATH domain"/>
    <property type="match status" value="1"/>
</dbReference>